<dbReference type="SMART" id="SM00478">
    <property type="entry name" value="ENDO3c"/>
    <property type="match status" value="1"/>
</dbReference>
<evidence type="ECO:0000256" key="4">
    <source>
        <dbReference type="ARBA" id="ARBA00022485"/>
    </source>
</evidence>
<dbReference type="GO" id="GO:0005634">
    <property type="term" value="C:nucleus"/>
    <property type="evidence" value="ECO:0007669"/>
    <property type="project" value="UniProtKB-SubCell"/>
</dbReference>
<sequence>MEVEGEVREKEARVKGRQPETEVLHCLPQEQSIFNNMQHNHQPDSDRRRLSLENLPGLYNMSCTQLLALANATVATGSSIGASSSSLSSQHPTDSWINSWKMDSNPWTLSKMQKQQYDVSTPQKFLCDLNLTPEELVSTSTQRTEPESPQITLKTPGKSLSETDHEPHDRIKKSVLGTGSPAAVKKRKIARNDEKSQLETPTLKRKKIRPKVVREGKTKKASSKAGIKKSSIAATATKTSEESNYVRPKRLTRRSIRFDFDLQEEDEEFCGIDFTSAGHVEGSSGEENLTDTTLGMFGHVPKGRRGQRRSNGFKKTDNDCLSSMLSLVNTGPGSFMESEEDRPSDSQISLGRQRSIMATRPRNFRSLKKLLQRIIPSKRDRKGCKLPRGLPKLTVASKLQLKVFRKKRSQRNRVASQFNARILDLQWRRQNPTGTSLADIWERSLTIDAITKLFEELDINKEGLCLPHNRETALILYKKAYEEQKAIVKYSKKQKPKVQLDPETSRVWKLLMSSIDCDGVDGSDEEKRKWWEEERNMFHGRANSFIARMRVVQGNRTFSPWKGSVVDSVVGVFLTQNVADHSSSSAYMDLAAEFPVEWNFNKGSCHEEWGSSVTQETILNLDPRTGVSTPRIRNPTRVIIEEIDDDENDIDAVCSQESSKTSDSSITSADQSKTMLLDPFNTVLMNEQVDSQMVKGKGHIPYTDDLNDLSQGISMVSSASTHCELNLNEVPPEVELCSHQQDPESTIQTQDQQESTRTEDVKKNRKKPTTSKPKKKSKESAKSTQKKSVDWDSLRKEAESGGRKRERTERTMDTVDWDALRCTDVHKIANIIIKRGMNNMLAERIKAFLNRLVKKHGSIDLEWLRDVPPDKAKEYLLSINGLGLKSVECVRLLSLHQIAFPVDTNVGRIAVRLGWVPLQPLPDELQMHLLELYPVLESVQKYLWPRLCKLDQKTLYELHYHMITFGKVFCTKVKPNCNACPMKAECRHYSSARASARLALPEPEESDRTSVMIHERRSKRKPVVVNFRPSLFLYQEKEQEAQRSQNCEPIIEEPASPEPEYIEHDIEDYPRDKNNVGTSEDPWENKDVIPTIILNKEAGTSHDLVVNKEAGKSQDLVVLSTYAAAIPRRKLKIKEKLRTEHHVFELPDHHSILEGFERREAEDIVPYLLAIWTPGETVNSIQPPKQRCALFESNNTLCNENKCFQCNKTREEESQTVRGTILIPCRTAMRGGFPLNGTYFQTNEVFADHGSSINPIDVPTELIWDLKRRVAYLGSSVSSICKGLSVEAIKYNFQEGYVCVRGFDRENRKPKSLVKRLHCSHVAIRTKEKTEE</sequence>
<feature type="region of interest" description="Disordered" evidence="10">
    <location>
        <begin position="739"/>
        <end position="810"/>
    </location>
</feature>
<feature type="compositionally biased region" description="Polar residues" evidence="10">
    <location>
        <begin position="137"/>
        <end position="153"/>
    </location>
</feature>
<dbReference type="SUPFAM" id="SSF48150">
    <property type="entry name" value="DNA-glycosylase"/>
    <property type="match status" value="1"/>
</dbReference>
<feature type="compositionally biased region" description="Low complexity" evidence="10">
    <location>
        <begin position="223"/>
        <end position="236"/>
    </location>
</feature>
<evidence type="ECO:0000256" key="5">
    <source>
        <dbReference type="ARBA" id="ARBA00022723"/>
    </source>
</evidence>
<protein>
    <recommendedName>
        <fullName evidence="11">HhH-GPD domain-containing protein</fullName>
    </recommendedName>
</protein>
<dbReference type="InterPro" id="IPR023170">
    <property type="entry name" value="HhH_base_excis_C"/>
</dbReference>
<dbReference type="InterPro" id="IPR003651">
    <property type="entry name" value="Endonuclease3_FeS-loop_motif"/>
</dbReference>
<keyword evidence="8" id="KW-0238">DNA-binding</keyword>
<evidence type="ECO:0000259" key="11">
    <source>
        <dbReference type="SMART" id="SM00478"/>
    </source>
</evidence>
<dbReference type="GO" id="GO:0051539">
    <property type="term" value="F:4 iron, 4 sulfur cluster binding"/>
    <property type="evidence" value="ECO:0007669"/>
    <property type="project" value="UniProtKB-KW"/>
</dbReference>
<comment type="similarity">
    <text evidence="3">Belongs to the DNA glycosylase family. DEMETER subfamily.</text>
</comment>
<dbReference type="Pfam" id="PF15629">
    <property type="entry name" value="Perm-CXXC"/>
    <property type="match status" value="1"/>
</dbReference>
<dbReference type="GO" id="GO:0046872">
    <property type="term" value="F:metal ion binding"/>
    <property type="evidence" value="ECO:0007669"/>
    <property type="project" value="UniProtKB-KW"/>
</dbReference>
<feature type="domain" description="HhH-GPD" evidence="11">
    <location>
        <begin position="806"/>
        <end position="968"/>
    </location>
</feature>
<evidence type="ECO:0000256" key="3">
    <source>
        <dbReference type="ARBA" id="ARBA00005646"/>
    </source>
</evidence>
<feature type="compositionally biased region" description="Polar residues" evidence="10">
    <location>
        <begin position="739"/>
        <end position="753"/>
    </location>
</feature>
<dbReference type="InterPro" id="IPR003265">
    <property type="entry name" value="HhH-GPD_domain"/>
</dbReference>
<dbReference type="GO" id="GO:0006284">
    <property type="term" value="P:base-excision repair"/>
    <property type="evidence" value="ECO:0007669"/>
    <property type="project" value="InterPro"/>
</dbReference>
<comment type="cofactor">
    <cofactor evidence="1">
        <name>[4Fe-4S] cluster</name>
        <dbReference type="ChEBI" id="CHEBI:49883"/>
    </cofactor>
</comment>
<dbReference type="GO" id="GO:0019104">
    <property type="term" value="F:DNA N-glycosylase activity"/>
    <property type="evidence" value="ECO:0007669"/>
    <property type="project" value="InterPro"/>
</dbReference>
<dbReference type="ExpressionAtlas" id="A0A5S9XAX4">
    <property type="expression patterns" value="baseline and differential"/>
</dbReference>
<dbReference type="Proteomes" id="UP000434276">
    <property type="component" value="Unassembled WGS sequence"/>
</dbReference>
<dbReference type="Pfam" id="PF15628">
    <property type="entry name" value="RRM_DME"/>
    <property type="match status" value="1"/>
</dbReference>
<evidence type="ECO:0000256" key="8">
    <source>
        <dbReference type="ARBA" id="ARBA00023125"/>
    </source>
</evidence>
<keyword evidence="6" id="KW-0408">Iron</keyword>
<dbReference type="GO" id="GO:0003906">
    <property type="term" value="F:DNA-(apurinic or apyrimidinic site) endonuclease activity"/>
    <property type="evidence" value="ECO:0007669"/>
    <property type="project" value="UniProtKB-ARBA"/>
</dbReference>
<evidence type="ECO:0000256" key="7">
    <source>
        <dbReference type="ARBA" id="ARBA00023014"/>
    </source>
</evidence>
<evidence type="ECO:0000313" key="13">
    <source>
        <dbReference type="Proteomes" id="UP000434276"/>
    </source>
</evidence>
<evidence type="ECO:0000256" key="9">
    <source>
        <dbReference type="ARBA" id="ARBA00023242"/>
    </source>
</evidence>
<dbReference type="CDD" id="cd00056">
    <property type="entry name" value="ENDO3c"/>
    <property type="match status" value="1"/>
</dbReference>
<feature type="region of interest" description="Disordered" evidence="10">
    <location>
        <begin position="1"/>
        <end position="21"/>
    </location>
</feature>
<dbReference type="InterPro" id="IPR028925">
    <property type="entry name" value="RRM_DME"/>
</dbReference>
<feature type="compositionally biased region" description="Basic and acidic residues" evidence="10">
    <location>
        <begin position="787"/>
        <end position="810"/>
    </location>
</feature>
<dbReference type="OrthoDB" id="5607at2759"/>
<dbReference type="InterPro" id="IPR044811">
    <property type="entry name" value="DME/ROS1"/>
</dbReference>
<proteinExistence type="inferred from homology"/>
<dbReference type="PANTHER" id="PTHR46213:SF13">
    <property type="entry name" value="DEMETER-LIKE PROTEIN 2-RELATED"/>
    <property type="match status" value="1"/>
</dbReference>
<accession>A0A5S9XAX4</accession>
<feature type="region of interest" description="Disordered" evidence="10">
    <location>
        <begin position="137"/>
        <end position="243"/>
    </location>
</feature>
<name>A0A5S9XAX4_ARATH</name>
<dbReference type="FunFam" id="1.10.1670.10:FF:000004">
    <property type="entry name" value="DNA glycosylase/AP lyase ROS1"/>
    <property type="match status" value="1"/>
</dbReference>
<feature type="compositionally biased region" description="Basic residues" evidence="10">
    <location>
        <begin position="763"/>
        <end position="777"/>
    </location>
</feature>
<dbReference type="GO" id="GO:0003677">
    <property type="term" value="F:DNA binding"/>
    <property type="evidence" value="ECO:0007669"/>
    <property type="project" value="UniProtKB-KW"/>
</dbReference>
<evidence type="ECO:0000256" key="10">
    <source>
        <dbReference type="SAM" id="MobiDB-lite"/>
    </source>
</evidence>
<keyword evidence="9" id="KW-0539">Nucleus</keyword>
<dbReference type="GO" id="GO:0035514">
    <property type="term" value="F:DNA demethylase activity"/>
    <property type="evidence" value="ECO:0007669"/>
    <property type="project" value="InterPro"/>
</dbReference>
<feature type="compositionally biased region" description="Basic residues" evidence="10">
    <location>
        <begin position="301"/>
        <end position="312"/>
    </location>
</feature>
<dbReference type="SMART" id="SM00525">
    <property type="entry name" value="FES"/>
    <property type="match status" value="1"/>
</dbReference>
<gene>
    <name evidence="12" type="ORF">C24_LOCUS12136</name>
</gene>
<reference evidence="12 13" key="1">
    <citation type="submission" date="2019-12" db="EMBL/GenBank/DDBJ databases">
        <authorList>
            <person name="Jiao W.-B."/>
            <person name="Schneeberger K."/>
        </authorList>
    </citation>
    <scope>NUCLEOTIDE SEQUENCE [LARGE SCALE GENOMIC DNA]</scope>
    <source>
        <strain evidence="13">cv. C24</strain>
    </source>
</reference>
<organism evidence="12 13">
    <name type="scientific">Arabidopsis thaliana</name>
    <name type="common">Mouse-ear cress</name>
    <dbReference type="NCBI Taxonomy" id="3702"/>
    <lineage>
        <taxon>Eukaryota</taxon>
        <taxon>Viridiplantae</taxon>
        <taxon>Streptophyta</taxon>
        <taxon>Embryophyta</taxon>
        <taxon>Tracheophyta</taxon>
        <taxon>Spermatophyta</taxon>
        <taxon>Magnoliopsida</taxon>
        <taxon>eudicotyledons</taxon>
        <taxon>Gunneridae</taxon>
        <taxon>Pentapetalae</taxon>
        <taxon>rosids</taxon>
        <taxon>malvids</taxon>
        <taxon>Brassicales</taxon>
        <taxon>Brassicaceae</taxon>
        <taxon>Camelineae</taxon>
        <taxon>Arabidopsis</taxon>
    </lineage>
</organism>
<dbReference type="EMBL" id="CACSHJ010000089">
    <property type="protein sequence ID" value="CAA0381899.1"/>
    <property type="molecule type" value="Genomic_DNA"/>
</dbReference>
<comment type="subcellular location">
    <subcellularLocation>
        <location evidence="2">Nucleus</location>
    </subcellularLocation>
</comment>
<dbReference type="GO" id="GO:0141166">
    <property type="term" value="P:chromosomal 5-methylcytosine DNA demethylation pathway"/>
    <property type="evidence" value="ECO:0007669"/>
    <property type="project" value="InterPro"/>
</dbReference>
<evidence type="ECO:0000313" key="12">
    <source>
        <dbReference type="EMBL" id="CAA0381899.1"/>
    </source>
</evidence>
<dbReference type="InterPro" id="IPR011257">
    <property type="entry name" value="DNA_glycosylase"/>
</dbReference>
<keyword evidence="7" id="KW-0411">Iron-sulfur</keyword>
<feature type="region of interest" description="Disordered" evidence="10">
    <location>
        <begin position="280"/>
        <end position="317"/>
    </location>
</feature>
<evidence type="ECO:0000256" key="1">
    <source>
        <dbReference type="ARBA" id="ARBA00001966"/>
    </source>
</evidence>
<dbReference type="InterPro" id="IPR028924">
    <property type="entry name" value="Perm-CXXC"/>
</dbReference>
<keyword evidence="5" id="KW-0479">Metal-binding</keyword>
<evidence type="ECO:0000256" key="6">
    <source>
        <dbReference type="ARBA" id="ARBA00023004"/>
    </source>
</evidence>
<dbReference type="Gene3D" id="1.10.1670.10">
    <property type="entry name" value="Helix-hairpin-Helix base-excision DNA repair enzymes (C-terminal)"/>
    <property type="match status" value="1"/>
</dbReference>
<dbReference type="PANTHER" id="PTHR46213">
    <property type="entry name" value="TRANSCRIPTIONAL ACTIVATOR DEMETER"/>
    <property type="match status" value="1"/>
</dbReference>
<keyword evidence="4" id="KW-0004">4Fe-4S</keyword>
<evidence type="ECO:0000256" key="2">
    <source>
        <dbReference type="ARBA" id="ARBA00004123"/>
    </source>
</evidence>